<evidence type="ECO:0000313" key="2">
    <source>
        <dbReference type="Proteomes" id="UP001153636"/>
    </source>
</evidence>
<evidence type="ECO:0000313" key="1">
    <source>
        <dbReference type="EMBL" id="CAH1114539.1"/>
    </source>
</evidence>
<dbReference type="OrthoDB" id="6769808at2759"/>
<dbReference type="EMBL" id="OV651820">
    <property type="protein sequence ID" value="CAH1114539.1"/>
    <property type="molecule type" value="Genomic_DNA"/>
</dbReference>
<proteinExistence type="predicted"/>
<sequence>MEALILKLTPSTWDKSETGPSKQFRLSNNSEEYKMIESEVRKAVPNNIFISSIDRNQNLYDYGQLLIREQLKVNLYCSTSFYRVRRYINIKSQYLRPALEYNLDYRRCNLSSLNFKRQLPFIKNDEIIFVVQVVTNSPQDDIITPDSSSDYYIEYIIHQNVF</sequence>
<keyword evidence="2" id="KW-1185">Reference proteome</keyword>
<reference evidence="1" key="1">
    <citation type="submission" date="2022-01" db="EMBL/GenBank/DDBJ databases">
        <authorList>
            <person name="King R."/>
        </authorList>
    </citation>
    <scope>NUCLEOTIDE SEQUENCE</scope>
</reference>
<accession>A0A9P0D9W6</accession>
<dbReference type="Gene3D" id="3.90.228.10">
    <property type="match status" value="1"/>
</dbReference>
<dbReference type="AlphaFoldDB" id="A0A9P0D9W6"/>
<gene>
    <name evidence="1" type="ORF">PSYICH_LOCUS14793</name>
</gene>
<organism evidence="1 2">
    <name type="scientific">Psylliodes chrysocephalus</name>
    <dbReference type="NCBI Taxonomy" id="3402493"/>
    <lineage>
        <taxon>Eukaryota</taxon>
        <taxon>Metazoa</taxon>
        <taxon>Ecdysozoa</taxon>
        <taxon>Arthropoda</taxon>
        <taxon>Hexapoda</taxon>
        <taxon>Insecta</taxon>
        <taxon>Pterygota</taxon>
        <taxon>Neoptera</taxon>
        <taxon>Endopterygota</taxon>
        <taxon>Coleoptera</taxon>
        <taxon>Polyphaga</taxon>
        <taxon>Cucujiformia</taxon>
        <taxon>Chrysomeloidea</taxon>
        <taxon>Chrysomelidae</taxon>
        <taxon>Galerucinae</taxon>
        <taxon>Alticini</taxon>
        <taxon>Psylliodes</taxon>
    </lineage>
</organism>
<protein>
    <submittedName>
        <fullName evidence="1">Uncharacterized protein</fullName>
    </submittedName>
</protein>
<dbReference type="Proteomes" id="UP001153636">
    <property type="component" value="Chromosome 8"/>
</dbReference>
<name>A0A9P0D9W6_9CUCU</name>